<evidence type="ECO:0000313" key="3">
    <source>
        <dbReference type="EMBL" id="MBK0418065.1"/>
    </source>
</evidence>
<dbReference type="AlphaFoldDB" id="A0A934Q425"/>
<accession>A0A934Q425</accession>
<evidence type="ECO:0000256" key="2">
    <source>
        <dbReference type="SAM" id="Phobius"/>
    </source>
</evidence>
<proteinExistence type="predicted"/>
<keyword evidence="2" id="KW-0812">Transmembrane</keyword>
<feature type="transmembrane region" description="Helical" evidence="2">
    <location>
        <begin position="124"/>
        <end position="144"/>
    </location>
</feature>
<comment type="caution">
    <text evidence="3">The sequence shown here is derived from an EMBL/GenBank/DDBJ whole genome shotgun (WGS) entry which is preliminary data.</text>
</comment>
<feature type="transmembrane region" description="Helical" evidence="2">
    <location>
        <begin position="226"/>
        <end position="250"/>
    </location>
</feature>
<feature type="transmembrane region" description="Helical" evidence="2">
    <location>
        <begin position="98"/>
        <end position="117"/>
    </location>
</feature>
<dbReference type="Proteomes" id="UP000608530">
    <property type="component" value="Unassembled WGS sequence"/>
</dbReference>
<keyword evidence="2" id="KW-0472">Membrane</keyword>
<evidence type="ECO:0000256" key="1">
    <source>
        <dbReference type="SAM" id="MobiDB-lite"/>
    </source>
</evidence>
<keyword evidence="4" id="KW-1185">Reference proteome</keyword>
<name>A0A934Q425_9MICO</name>
<keyword evidence="2" id="KW-1133">Transmembrane helix</keyword>
<organism evidence="3 4">
    <name type="scientific">Leucobacter chromiisoli</name>
    <dbReference type="NCBI Taxonomy" id="2796471"/>
    <lineage>
        <taxon>Bacteria</taxon>
        <taxon>Bacillati</taxon>
        <taxon>Actinomycetota</taxon>
        <taxon>Actinomycetes</taxon>
        <taxon>Micrococcales</taxon>
        <taxon>Microbacteriaceae</taxon>
        <taxon>Leucobacter</taxon>
    </lineage>
</organism>
<feature type="transmembrane region" description="Helical" evidence="2">
    <location>
        <begin position="156"/>
        <end position="180"/>
    </location>
</feature>
<dbReference type="Pfam" id="PF11361">
    <property type="entry name" value="DUF3159"/>
    <property type="match status" value="1"/>
</dbReference>
<evidence type="ECO:0000313" key="4">
    <source>
        <dbReference type="Proteomes" id="UP000608530"/>
    </source>
</evidence>
<feature type="transmembrane region" description="Helical" evidence="2">
    <location>
        <begin position="192"/>
        <end position="214"/>
    </location>
</feature>
<feature type="transmembrane region" description="Helical" evidence="2">
    <location>
        <begin position="72"/>
        <end position="92"/>
    </location>
</feature>
<gene>
    <name evidence="3" type="ORF">JD276_03350</name>
</gene>
<feature type="region of interest" description="Disordered" evidence="1">
    <location>
        <begin position="1"/>
        <end position="43"/>
    </location>
</feature>
<dbReference type="InterPro" id="IPR016566">
    <property type="entry name" value="UCP010219"/>
</dbReference>
<reference evidence="3" key="1">
    <citation type="submission" date="2020-12" db="EMBL/GenBank/DDBJ databases">
        <title>Leucobacter sp. CAS1, isolated from Chromium sludge.</title>
        <authorList>
            <person name="Xu Z."/>
        </authorList>
    </citation>
    <scope>NUCLEOTIDE SEQUENCE</scope>
    <source>
        <strain evidence="3">CSA1</strain>
    </source>
</reference>
<sequence>MRPGAGSGPGPGAGRGSGGVSDSESERDGAREPAAGEAGSPLPIGGALGRTVRAGLSGEDVSARGVLAAIGGWRGVAESLLPGLLFLVVYVFTQDPSVSVIAPAVLAVLAVVLRLALRQPAASAFSGALGVAVCVAATLLTGSGRDYFLPGFWINGAWSAALLISLLAGWPLLGVALGALRGDLRAWRGDRVLRRVATWTTLLWLGMFAARLAVQLPLYLADRTEALGLARLVMGVPLFALVVLFTWLLLSRFATSSDESDSELKRNA</sequence>
<dbReference type="EMBL" id="JAEHOH010000003">
    <property type="protein sequence ID" value="MBK0418065.1"/>
    <property type="molecule type" value="Genomic_DNA"/>
</dbReference>
<feature type="compositionally biased region" description="Gly residues" evidence="1">
    <location>
        <begin position="1"/>
        <end position="19"/>
    </location>
</feature>
<protein>
    <submittedName>
        <fullName evidence="3">DUF3159 domain-containing protein</fullName>
    </submittedName>
</protein>